<evidence type="ECO:0000313" key="2">
    <source>
        <dbReference type="EMBL" id="MPC60506.1"/>
    </source>
</evidence>
<dbReference type="AlphaFoldDB" id="A0A5B7GSA5"/>
<feature type="compositionally biased region" description="Basic and acidic residues" evidence="1">
    <location>
        <begin position="72"/>
        <end position="98"/>
    </location>
</feature>
<name>A0A5B7GSA5_PORTR</name>
<keyword evidence="3" id="KW-1185">Reference proteome</keyword>
<evidence type="ECO:0000313" key="3">
    <source>
        <dbReference type="Proteomes" id="UP000324222"/>
    </source>
</evidence>
<organism evidence="2 3">
    <name type="scientific">Portunus trituberculatus</name>
    <name type="common">Swimming crab</name>
    <name type="synonym">Neptunus trituberculatus</name>
    <dbReference type="NCBI Taxonomy" id="210409"/>
    <lineage>
        <taxon>Eukaryota</taxon>
        <taxon>Metazoa</taxon>
        <taxon>Ecdysozoa</taxon>
        <taxon>Arthropoda</taxon>
        <taxon>Crustacea</taxon>
        <taxon>Multicrustacea</taxon>
        <taxon>Malacostraca</taxon>
        <taxon>Eumalacostraca</taxon>
        <taxon>Eucarida</taxon>
        <taxon>Decapoda</taxon>
        <taxon>Pleocyemata</taxon>
        <taxon>Brachyura</taxon>
        <taxon>Eubrachyura</taxon>
        <taxon>Portunoidea</taxon>
        <taxon>Portunidae</taxon>
        <taxon>Portuninae</taxon>
        <taxon>Portunus</taxon>
    </lineage>
</organism>
<dbReference type="Proteomes" id="UP000324222">
    <property type="component" value="Unassembled WGS sequence"/>
</dbReference>
<comment type="caution">
    <text evidence="2">The sequence shown here is derived from an EMBL/GenBank/DDBJ whole genome shotgun (WGS) entry which is preliminary data.</text>
</comment>
<accession>A0A5B7GSA5</accession>
<dbReference type="EMBL" id="VSRR010017595">
    <property type="protein sequence ID" value="MPC60506.1"/>
    <property type="molecule type" value="Genomic_DNA"/>
</dbReference>
<feature type="region of interest" description="Disordered" evidence="1">
    <location>
        <begin position="63"/>
        <end position="137"/>
    </location>
</feature>
<reference evidence="2 3" key="1">
    <citation type="submission" date="2019-05" db="EMBL/GenBank/DDBJ databases">
        <title>Another draft genome of Portunus trituberculatus and its Hox gene families provides insights of decapod evolution.</title>
        <authorList>
            <person name="Jeong J.-H."/>
            <person name="Song I."/>
            <person name="Kim S."/>
            <person name="Choi T."/>
            <person name="Kim D."/>
            <person name="Ryu S."/>
            <person name="Kim W."/>
        </authorList>
    </citation>
    <scope>NUCLEOTIDE SEQUENCE [LARGE SCALE GENOMIC DNA]</scope>
    <source>
        <tissue evidence="2">Muscle</tissue>
    </source>
</reference>
<gene>
    <name evidence="2" type="ORF">E2C01_054553</name>
</gene>
<sequence length="137" mass="14909">MCWEEGGRRPSHSCGGSGGEDEGQHKTAWRGRRPCRQALSTASFPSVSPAYHVCTAVYHRRQNALRSSSESTHSEGRSEWEAREEAGREEHGEGEPAVHVRGSVCVVPSATSVGSSWPPRDSRRPPRPAACRCTGAR</sequence>
<proteinExistence type="predicted"/>
<feature type="region of interest" description="Disordered" evidence="1">
    <location>
        <begin position="1"/>
        <end position="33"/>
    </location>
</feature>
<evidence type="ECO:0000256" key="1">
    <source>
        <dbReference type="SAM" id="MobiDB-lite"/>
    </source>
</evidence>
<protein>
    <submittedName>
        <fullName evidence="2">Uncharacterized protein</fullName>
    </submittedName>
</protein>